<comment type="caution">
    <text evidence="3">The sequence shown here is derived from an EMBL/GenBank/DDBJ whole genome shotgun (WGS) entry which is preliminary data.</text>
</comment>
<dbReference type="InterPro" id="IPR015943">
    <property type="entry name" value="WD40/YVTN_repeat-like_dom_sf"/>
</dbReference>
<reference evidence="3" key="1">
    <citation type="journal article" date="2022" name="Int. J. Mol. Sci.">
        <title>Draft Genome of Tanacetum Coccineum: Genomic Comparison of Closely Related Tanacetum-Family Plants.</title>
        <authorList>
            <person name="Yamashiro T."/>
            <person name="Shiraishi A."/>
            <person name="Nakayama K."/>
            <person name="Satake H."/>
        </authorList>
    </citation>
    <scope>NUCLEOTIDE SEQUENCE</scope>
</reference>
<keyword evidence="4" id="KW-1185">Reference proteome</keyword>
<sequence length="339" mass="37156">MNESRLGLTQQGHGCGDVMRGFGSWRVGDGANMLVAVPGGGDDPSGVLVCAENFVIYKNQDPGHPDVCASMFFFLLQTEYGDVFKVTLHHDNEHVTELKIKYFDTIPTASAMCVMKSNGFLSAASEFGNHALYQFQAIGTDPDVESSSSTSMETDEGFQPVLFKPRGLKNLVRIDQMESLMPIMGMKVVNLFEASPPPKSVKICVKKGRETPQIFTLCGRGPRSSLRILRPGLAIIELSVSQLPGVPTAFWTVKKNINDEFDAYIVVSFANATLVLSIGGETVEEVSDSGEDRRIDEWRTPGKQTIVKLWHQVLISLWPNWEAGASSSSQMEVDEDSVA</sequence>
<dbReference type="Gene3D" id="2.130.10.10">
    <property type="entry name" value="YVTN repeat-like/Quinoprotein amine dehydrogenase"/>
    <property type="match status" value="3"/>
</dbReference>
<dbReference type="InterPro" id="IPR050358">
    <property type="entry name" value="RSE1/DDB1/CFT1"/>
</dbReference>
<dbReference type="InterPro" id="IPR058543">
    <property type="entry name" value="Beta-prop_RSE1/DDB1/CPSF1_2nd"/>
</dbReference>
<evidence type="ECO:0000313" key="4">
    <source>
        <dbReference type="Proteomes" id="UP001151760"/>
    </source>
</evidence>
<organism evidence="3 4">
    <name type="scientific">Tanacetum coccineum</name>
    <dbReference type="NCBI Taxonomy" id="301880"/>
    <lineage>
        <taxon>Eukaryota</taxon>
        <taxon>Viridiplantae</taxon>
        <taxon>Streptophyta</taxon>
        <taxon>Embryophyta</taxon>
        <taxon>Tracheophyta</taxon>
        <taxon>Spermatophyta</taxon>
        <taxon>Magnoliopsida</taxon>
        <taxon>eudicotyledons</taxon>
        <taxon>Gunneridae</taxon>
        <taxon>Pentapetalae</taxon>
        <taxon>asterids</taxon>
        <taxon>campanulids</taxon>
        <taxon>Asterales</taxon>
        <taxon>Asteraceae</taxon>
        <taxon>Asteroideae</taxon>
        <taxon>Anthemideae</taxon>
        <taxon>Anthemidinae</taxon>
        <taxon>Tanacetum</taxon>
    </lineage>
</organism>
<evidence type="ECO:0000259" key="2">
    <source>
        <dbReference type="Pfam" id="PF23726"/>
    </source>
</evidence>
<accession>A0ABQ5CG58</accession>
<gene>
    <name evidence="3" type="ORF">Tco_0895977</name>
</gene>
<dbReference type="InterPro" id="IPR018846">
    <property type="entry name" value="Beta-prop_RSE1/DDB1/CPSF1_1st"/>
</dbReference>
<proteinExistence type="predicted"/>
<evidence type="ECO:0000313" key="3">
    <source>
        <dbReference type="EMBL" id="GJT26040.1"/>
    </source>
</evidence>
<feature type="domain" description="RSE1/DDB1/CPSF1 first beta-propeller" evidence="1">
    <location>
        <begin position="29"/>
        <end position="152"/>
    </location>
</feature>
<name>A0ABQ5CG58_9ASTR</name>
<dbReference type="Proteomes" id="UP001151760">
    <property type="component" value="Unassembled WGS sequence"/>
</dbReference>
<dbReference type="Pfam" id="PF23726">
    <property type="entry name" value="Beta-prop_RSE1_2nd"/>
    <property type="match status" value="1"/>
</dbReference>
<dbReference type="EMBL" id="BQNB010014260">
    <property type="protein sequence ID" value="GJT26040.1"/>
    <property type="molecule type" value="Genomic_DNA"/>
</dbReference>
<protein>
    <submittedName>
        <fullName evidence="3">Spliceosome-associated protein 130 A</fullName>
    </submittedName>
</protein>
<evidence type="ECO:0000259" key="1">
    <source>
        <dbReference type="Pfam" id="PF10433"/>
    </source>
</evidence>
<dbReference type="PANTHER" id="PTHR10644">
    <property type="entry name" value="DNA REPAIR/RNA PROCESSING CPSF FAMILY"/>
    <property type="match status" value="1"/>
</dbReference>
<reference evidence="3" key="2">
    <citation type="submission" date="2022-01" db="EMBL/GenBank/DDBJ databases">
        <authorList>
            <person name="Yamashiro T."/>
            <person name="Shiraishi A."/>
            <person name="Satake H."/>
            <person name="Nakayama K."/>
        </authorList>
    </citation>
    <scope>NUCLEOTIDE SEQUENCE</scope>
</reference>
<feature type="domain" description="RSE1/DDB1/CPSF1 second beta-propeller" evidence="2">
    <location>
        <begin position="237"/>
        <end position="290"/>
    </location>
</feature>
<dbReference type="Pfam" id="PF10433">
    <property type="entry name" value="Beta-prop_RSE1_1st"/>
    <property type="match status" value="1"/>
</dbReference>